<keyword evidence="2" id="KW-1185">Reference proteome</keyword>
<evidence type="ECO:0000313" key="1">
    <source>
        <dbReference type="EMBL" id="CAH8311353.1"/>
    </source>
</evidence>
<comment type="caution">
    <text evidence="1">The sequence shown here is derived from an EMBL/GenBank/DDBJ whole genome shotgun (WGS) entry which is preliminary data.</text>
</comment>
<organism evidence="1 2">
    <name type="scientific">Eruca vesicaria subsp. sativa</name>
    <name type="common">Garden rocket</name>
    <name type="synonym">Eruca sativa</name>
    <dbReference type="NCBI Taxonomy" id="29727"/>
    <lineage>
        <taxon>Eukaryota</taxon>
        <taxon>Viridiplantae</taxon>
        <taxon>Streptophyta</taxon>
        <taxon>Embryophyta</taxon>
        <taxon>Tracheophyta</taxon>
        <taxon>Spermatophyta</taxon>
        <taxon>Magnoliopsida</taxon>
        <taxon>eudicotyledons</taxon>
        <taxon>Gunneridae</taxon>
        <taxon>Pentapetalae</taxon>
        <taxon>rosids</taxon>
        <taxon>malvids</taxon>
        <taxon>Brassicales</taxon>
        <taxon>Brassicaceae</taxon>
        <taxon>Brassiceae</taxon>
        <taxon>Eruca</taxon>
    </lineage>
</organism>
<gene>
    <name evidence="1" type="ORF">ERUC_LOCUS5936</name>
</gene>
<proteinExistence type="predicted"/>
<protein>
    <submittedName>
        <fullName evidence="1">Uncharacterized protein</fullName>
    </submittedName>
</protein>
<dbReference type="Pfam" id="PF03004">
    <property type="entry name" value="Transposase_24"/>
    <property type="match status" value="1"/>
</dbReference>
<accession>A0ABC8J2S5</accession>
<dbReference type="InterPro" id="IPR004252">
    <property type="entry name" value="Probable_transposase_24"/>
</dbReference>
<dbReference type="PANTHER" id="PTHR33144">
    <property type="entry name" value="OS10G0409366 PROTEIN-RELATED"/>
    <property type="match status" value="1"/>
</dbReference>
<reference evidence="1 2" key="1">
    <citation type="submission" date="2022-03" db="EMBL/GenBank/DDBJ databases">
        <authorList>
            <person name="Macdonald S."/>
            <person name="Ahmed S."/>
            <person name="Newling K."/>
        </authorList>
    </citation>
    <scope>NUCLEOTIDE SEQUENCE [LARGE SCALE GENOMIC DNA]</scope>
</reference>
<dbReference type="PANTHER" id="PTHR33144:SF48">
    <property type="entry name" value="PLANT TRANSPOSASE (PTTA_EN_SPM FAMILY)"/>
    <property type="match status" value="1"/>
</dbReference>
<evidence type="ECO:0000313" key="2">
    <source>
        <dbReference type="Proteomes" id="UP001642260"/>
    </source>
</evidence>
<dbReference type="AlphaFoldDB" id="A0ABC8J2S5"/>
<dbReference type="Proteomes" id="UP001642260">
    <property type="component" value="Unassembled WGS sequence"/>
</dbReference>
<sequence length="379" mass="43243">MDFIDSDDTQAPEDSQLLETELDFSCPPLFALECNTFKWKVKIRDSNGEIQEQTLTTKEVWKLQKRKVIVHFDEDCGQPDEDSGGLLGSWLADWRVFAPHRKDKAWDIILLWHLLQTKFWFDNPDTKKNYVLSVLGSRCKDFKIRLWKMYKRNDRTETIHNRPAMVPEDQWNVKNGRKCVNGISITKKRILYHMSAEKSFARKRRNIKDQTERTPCRTEFFIASRKKSDGTFVCEEAKTRADELTLLMSENLSVEKSNIIASLDDEYSKVFGPERSGRVRCLGRGPTPSKLLKMSSTPNVEASKSEVVELKSQVSGLQSQVQNLAGMIQQLVGAITIQANGTVAGVLSNLANQPNFADILSNLVNQQNSEATQNRDHVN</sequence>
<dbReference type="EMBL" id="CAKOAT010072932">
    <property type="protein sequence ID" value="CAH8311353.1"/>
    <property type="molecule type" value="Genomic_DNA"/>
</dbReference>
<name>A0ABC8J2S5_ERUVS</name>